<gene>
    <name evidence="3" type="ORF">BRETT_004274</name>
</gene>
<dbReference type="InterPro" id="IPR051330">
    <property type="entry name" value="Phosphatase_reg/MetRdx"/>
</dbReference>
<comment type="similarity">
    <text evidence="1">Belongs to the free Met sulfoxide reductase family.</text>
</comment>
<dbReference type="PROSITE" id="PS01320">
    <property type="entry name" value="UPF0067"/>
    <property type="match status" value="1"/>
</dbReference>
<dbReference type="GO" id="GO:0005829">
    <property type="term" value="C:cytosol"/>
    <property type="evidence" value="ECO:0007669"/>
    <property type="project" value="TreeGrafter"/>
</dbReference>
<dbReference type="PANTHER" id="PTHR21021:SF15">
    <property type="entry name" value="FREE METHIONINE-R-SULFOXIDE REDUCTASE"/>
    <property type="match status" value="1"/>
</dbReference>
<dbReference type="Proteomes" id="UP000663131">
    <property type="component" value="Chromosome 5"/>
</dbReference>
<dbReference type="InterPro" id="IPR003018">
    <property type="entry name" value="GAF"/>
</dbReference>
<proteinExistence type="inferred from homology"/>
<dbReference type="InterPro" id="IPR029016">
    <property type="entry name" value="GAF-like_dom_sf"/>
</dbReference>
<organism evidence="3 4">
    <name type="scientific">Dekkera bruxellensis</name>
    <name type="common">Brettanomyces custersii</name>
    <dbReference type="NCBI Taxonomy" id="5007"/>
    <lineage>
        <taxon>Eukaryota</taxon>
        <taxon>Fungi</taxon>
        <taxon>Dikarya</taxon>
        <taxon>Ascomycota</taxon>
        <taxon>Saccharomycotina</taxon>
        <taxon>Pichiomycetes</taxon>
        <taxon>Pichiales</taxon>
        <taxon>Pichiaceae</taxon>
        <taxon>Brettanomyces</taxon>
    </lineage>
</organism>
<protein>
    <recommendedName>
        <fullName evidence="2">GAF domain-containing protein</fullName>
    </recommendedName>
</protein>
<feature type="domain" description="GAF" evidence="2">
    <location>
        <begin position="49"/>
        <end position="170"/>
    </location>
</feature>
<dbReference type="InterPro" id="IPR000614">
    <property type="entry name" value="FRMsr_CS"/>
</dbReference>
<evidence type="ECO:0000313" key="4">
    <source>
        <dbReference type="Proteomes" id="UP000663131"/>
    </source>
</evidence>
<dbReference type="FunFam" id="3.30.450.40:FF:000008">
    <property type="entry name" value="GAF domain-containing proteins"/>
    <property type="match status" value="1"/>
</dbReference>
<dbReference type="RefSeq" id="XP_041135546.1">
    <property type="nucleotide sequence ID" value="XM_041282770.1"/>
</dbReference>
<dbReference type="AlphaFoldDB" id="A0A871QZK9"/>
<name>A0A871QZK9_DEKBR</name>
<evidence type="ECO:0000256" key="1">
    <source>
        <dbReference type="ARBA" id="ARBA00038454"/>
    </source>
</evidence>
<dbReference type="Pfam" id="PF13185">
    <property type="entry name" value="GAF_2"/>
    <property type="match status" value="1"/>
</dbReference>
<reference evidence="3" key="1">
    <citation type="submission" date="2020-10" db="EMBL/GenBank/DDBJ databases">
        <authorList>
            <person name="Palmer J.M."/>
        </authorList>
    </citation>
    <scope>NUCLEOTIDE SEQUENCE</scope>
    <source>
        <strain evidence="3">UCD 2041</strain>
    </source>
</reference>
<dbReference type="EMBL" id="CP063133">
    <property type="protein sequence ID" value="QOU19053.1"/>
    <property type="molecule type" value="Genomic_DNA"/>
</dbReference>
<evidence type="ECO:0000259" key="2">
    <source>
        <dbReference type="Pfam" id="PF13185"/>
    </source>
</evidence>
<dbReference type="KEGG" id="bbrx:BRETT_004274"/>
<dbReference type="Gene3D" id="3.30.450.40">
    <property type="match status" value="1"/>
</dbReference>
<evidence type="ECO:0000313" key="3">
    <source>
        <dbReference type="EMBL" id="QOU19053.1"/>
    </source>
</evidence>
<dbReference type="GeneID" id="64576197"/>
<dbReference type="SUPFAM" id="SSF55781">
    <property type="entry name" value="GAF domain-like"/>
    <property type="match status" value="1"/>
</dbReference>
<sequence length="175" mass="19331">MGQMHDAEYSNFDSGSRAEVLQMVNDSYSALADHQDNWVANLANCSSLLWHAYNEGLKVPANWCGFYVVDPKNDKQLILGPFMGKVACQTIKIGNGVCGTAASTKMIQRVPDVTKFPGHIACDGDTKSEIVVPIIQDNVLKGVLDMDCLENNGFHQEDIRYLENLSDIIARSCKF</sequence>
<accession>A0A871QZK9</accession>
<dbReference type="GO" id="GO:0033745">
    <property type="term" value="F:L-methionine-(R)-S-oxide reductase activity"/>
    <property type="evidence" value="ECO:0007669"/>
    <property type="project" value="TreeGrafter"/>
</dbReference>
<dbReference type="PANTHER" id="PTHR21021">
    <property type="entry name" value="GAF/PUTATIVE CYTOSKELETAL PROTEIN"/>
    <property type="match status" value="1"/>
</dbReference>
<dbReference type="OrthoDB" id="15735at2759"/>
<reference evidence="3" key="2">
    <citation type="journal article" name="BMC Genomics">
        <title>New genome assemblies reveal patterns of domestication and adaptation across Brettanomyces (Dekkera) species.</title>
        <authorList>
            <person name="Roach M.J."/>
            <person name="Borneman A.R."/>
        </authorList>
    </citation>
    <scope>NUCLEOTIDE SEQUENCE</scope>
    <source>
        <strain evidence="3">UCD 2041</strain>
    </source>
</reference>